<keyword evidence="2" id="KW-1185">Reference proteome</keyword>
<sequence length="127" mass="14571">MAGLRSMFKRFSQECETADQHQEEALQTHYYKATFDKVFEEVKRFYSSPAYSITSVSKEHGEIMVQKKSKPSMFLIVTVVSVRPFQTAVDIKASPEQMIVSGAYPLLKKEIESCYHMLGQQLHLADK</sequence>
<evidence type="ECO:0000313" key="1">
    <source>
        <dbReference type="EMBL" id="MEW9500641.1"/>
    </source>
</evidence>
<evidence type="ECO:0000313" key="2">
    <source>
        <dbReference type="Proteomes" id="UP001556040"/>
    </source>
</evidence>
<evidence type="ECO:0008006" key="3">
    <source>
        <dbReference type="Google" id="ProtNLM"/>
    </source>
</evidence>
<name>A0ABV3PZV8_9BACL</name>
<organism evidence="1 2">
    <name type="scientific">Jeotgalibacillus marinus</name>
    <dbReference type="NCBI Taxonomy" id="86667"/>
    <lineage>
        <taxon>Bacteria</taxon>
        <taxon>Bacillati</taxon>
        <taxon>Bacillota</taxon>
        <taxon>Bacilli</taxon>
        <taxon>Bacillales</taxon>
        <taxon>Caryophanaceae</taxon>
        <taxon>Jeotgalibacillus</taxon>
    </lineage>
</organism>
<proteinExistence type="predicted"/>
<gene>
    <name evidence="1" type="ORF">AB1471_02370</name>
</gene>
<accession>A0ABV3PZV8</accession>
<comment type="caution">
    <text evidence="1">The sequence shown here is derived from an EMBL/GenBank/DDBJ whole genome shotgun (WGS) entry which is preliminary data.</text>
</comment>
<reference evidence="1 2" key="1">
    <citation type="journal article" date="1979" name="Int. J. Syst. Evol. Microbiol.">
        <title>Bacillus globisporus subsp. marinus subsp. nov.</title>
        <authorList>
            <person name="Liu H."/>
        </authorList>
    </citation>
    <scope>NUCLEOTIDE SEQUENCE [LARGE SCALE GENOMIC DNA]</scope>
    <source>
        <strain evidence="1 2">DSM 1297</strain>
    </source>
</reference>
<protein>
    <recommendedName>
        <fullName evidence="3">Cytosolic protein</fullName>
    </recommendedName>
</protein>
<dbReference type="Proteomes" id="UP001556040">
    <property type="component" value="Unassembled WGS sequence"/>
</dbReference>
<dbReference type="RefSeq" id="WP_367777952.1">
    <property type="nucleotide sequence ID" value="NZ_JBFMIA010000001.1"/>
</dbReference>
<dbReference type="EMBL" id="JBFMIA010000001">
    <property type="protein sequence ID" value="MEW9500641.1"/>
    <property type="molecule type" value="Genomic_DNA"/>
</dbReference>